<sequence length="665" mass="75172">MPEWTLPTPALTASEPVKALQTCPICHNLDRSKIIYWKGGPSRHKMFLRYYQSSDYHSVPVPLKDLKFSASRECPFCVIVFDIFRWLARTKAAGLNAIYQAKVELCVPFNPKLPVVLTYCWLPLPGAPIPRQYDFQISVPSQCLSLPWSILNVGQQIPKDPWLGRFRPRMWLQNCLQHHDKGRCRSSPDGAALSMPKRLLFLGAANNDSYQNQIRLMDGFDGEHVPYIALSYCWGSSKHVITKTTNYYQHLEKLPWATLPATYRDAIKFTRAVGYRYLWIDALCIIQDDNGDWSSEASHMADIYSQAILVISAANANHVGFGFLQERPGSREFKNRLRRRPEEPTHVLVQEPAVHSNISGDFASEGTLPLFRRAWTLQERLLATRILHFTAAEMVWECASTSLCECGHLETTNTVTSRRLYDLSSCDPTSDTERAKVWDHLALSYQHRSLTNDRDRLPALSGLAHRFQNDGLGHYLAGLWSNFAISMMLWEVKEGRRASEYVAPSWSWASIQGRLKREDPIQPNSVFQAVLLDSGCAYAAGDVYGAIVPGSAYVTISSPCLDGTIIRSERNGHPIICLTPRIHAFLESDAHVDASQFGAMVKCVLPRGLEEGPSGRYIEALVLRLSKNLKDYQRIGIAHINKYTLQELQNPDEGLRPIIETIKII</sequence>
<name>A0A0D2EB64_9EURO</name>
<dbReference type="OrthoDB" id="5125733at2759"/>
<reference evidence="2 3" key="1">
    <citation type="submission" date="2015-01" db="EMBL/GenBank/DDBJ databases">
        <title>The Genome Sequence of Exophiala xenobiotica CBS118157.</title>
        <authorList>
            <consortium name="The Broad Institute Genomics Platform"/>
            <person name="Cuomo C."/>
            <person name="de Hoog S."/>
            <person name="Gorbushina A."/>
            <person name="Stielow B."/>
            <person name="Teixiera M."/>
            <person name="Abouelleil A."/>
            <person name="Chapman S.B."/>
            <person name="Priest M."/>
            <person name="Young S.K."/>
            <person name="Wortman J."/>
            <person name="Nusbaum C."/>
            <person name="Birren B."/>
        </authorList>
    </citation>
    <scope>NUCLEOTIDE SEQUENCE [LARGE SCALE GENOMIC DNA]</scope>
    <source>
        <strain evidence="2 3">CBS 118157</strain>
    </source>
</reference>
<dbReference type="PANTHER" id="PTHR33112:SF16">
    <property type="entry name" value="HETEROKARYON INCOMPATIBILITY DOMAIN-CONTAINING PROTEIN"/>
    <property type="match status" value="1"/>
</dbReference>
<evidence type="ECO:0000313" key="3">
    <source>
        <dbReference type="Proteomes" id="UP000054342"/>
    </source>
</evidence>
<keyword evidence="3" id="KW-1185">Reference proteome</keyword>
<dbReference type="InterPro" id="IPR010730">
    <property type="entry name" value="HET"/>
</dbReference>
<evidence type="ECO:0000313" key="2">
    <source>
        <dbReference type="EMBL" id="KIW52563.1"/>
    </source>
</evidence>
<feature type="domain" description="Heterokaryon incompatibility" evidence="1">
    <location>
        <begin position="227"/>
        <end position="379"/>
    </location>
</feature>
<dbReference type="AlphaFoldDB" id="A0A0D2EB64"/>
<accession>A0A0D2EB64</accession>
<protein>
    <recommendedName>
        <fullName evidence="1">Heterokaryon incompatibility domain-containing protein</fullName>
    </recommendedName>
</protein>
<dbReference type="Proteomes" id="UP000054342">
    <property type="component" value="Unassembled WGS sequence"/>
</dbReference>
<dbReference type="EMBL" id="KN847321">
    <property type="protein sequence ID" value="KIW52563.1"/>
    <property type="molecule type" value="Genomic_DNA"/>
</dbReference>
<dbReference type="Pfam" id="PF06985">
    <property type="entry name" value="HET"/>
    <property type="match status" value="1"/>
</dbReference>
<dbReference type="GeneID" id="25330101"/>
<dbReference type="HOGENOM" id="CLU_002639_3_1_1"/>
<proteinExistence type="predicted"/>
<dbReference type="RefSeq" id="XP_013313147.1">
    <property type="nucleotide sequence ID" value="XM_013457693.1"/>
</dbReference>
<dbReference type="PANTHER" id="PTHR33112">
    <property type="entry name" value="DOMAIN PROTEIN, PUTATIVE-RELATED"/>
    <property type="match status" value="1"/>
</dbReference>
<organism evidence="2 3">
    <name type="scientific">Exophiala xenobiotica</name>
    <dbReference type="NCBI Taxonomy" id="348802"/>
    <lineage>
        <taxon>Eukaryota</taxon>
        <taxon>Fungi</taxon>
        <taxon>Dikarya</taxon>
        <taxon>Ascomycota</taxon>
        <taxon>Pezizomycotina</taxon>
        <taxon>Eurotiomycetes</taxon>
        <taxon>Chaetothyriomycetidae</taxon>
        <taxon>Chaetothyriales</taxon>
        <taxon>Herpotrichiellaceae</taxon>
        <taxon>Exophiala</taxon>
    </lineage>
</organism>
<gene>
    <name evidence="2" type="ORF">PV05_08193</name>
</gene>
<evidence type="ECO:0000259" key="1">
    <source>
        <dbReference type="Pfam" id="PF06985"/>
    </source>
</evidence>